<dbReference type="EMBL" id="SOZI01000154">
    <property type="protein sequence ID" value="TNY18138.1"/>
    <property type="molecule type" value="Genomic_DNA"/>
</dbReference>
<organism evidence="5 6">
    <name type="scientific">Rhodotorula diobovata</name>
    <dbReference type="NCBI Taxonomy" id="5288"/>
    <lineage>
        <taxon>Eukaryota</taxon>
        <taxon>Fungi</taxon>
        <taxon>Dikarya</taxon>
        <taxon>Basidiomycota</taxon>
        <taxon>Pucciniomycotina</taxon>
        <taxon>Microbotryomycetes</taxon>
        <taxon>Sporidiobolales</taxon>
        <taxon>Sporidiobolaceae</taxon>
        <taxon>Rhodotorula</taxon>
    </lineage>
</organism>
<dbReference type="InterPro" id="IPR007751">
    <property type="entry name" value="DUF676_lipase-like"/>
</dbReference>
<keyword evidence="3" id="KW-1133">Transmembrane helix</keyword>
<dbReference type="InterPro" id="IPR044294">
    <property type="entry name" value="Lipase-like"/>
</dbReference>
<proteinExistence type="inferred from homology"/>
<gene>
    <name evidence="5" type="ORF">DMC30DRAFT_72549</name>
</gene>
<dbReference type="SUPFAM" id="SSF53474">
    <property type="entry name" value="alpha/beta-Hydrolases"/>
    <property type="match status" value="1"/>
</dbReference>
<reference evidence="5 6" key="1">
    <citation type="submission" date="2019-03" db="EMBL/GenBank/DDBJ databases">
        <title>Rhodosporidium diobovatum UCD-FST 08-225 genome sequencing, assembly, and annotation.</title>
        <authorList>
            <person name="Fakankun I.U."/>
            <person name="Fristensky B."/>
            <person name="Levin D.B."/>
        </authorList>
    </citation>
    <scope>NUCLEOTIDE SEQUENCE [LARGE SCALE GENOMIC DNA]</scope>
    <source>
        <strain evidence="5 6">UCD-FST 08-225</strain>
    </source>
</reference>
<feature type="transmembrane region" description="Helical" evidence="3">
    <location>
        <begin position="435"/>
        <end position="460"/>
    </location>
</feature>
<evidence type="ECO:0000256" key="2">
    <source>
        <dbReference type="SAM" id="MobiDB-lite"/>
    </source>
</evidence>
<keyword evidence="3" id="KW-0812">Transmembrane</keyword>
<dbReference type="InterPro" id="IPR029058">
    <property type="entry name" value="AB_hydrolase_fold"/>
</dbReference>
<dbReference type="PANTHER" id="PTHR12482">
    <property type="entry name" value="LIPASE ROG1-RELATED-RELATED"/>
    <property type="match status" value="1"/>
</dbReference>
<feature type="region of interest" description="Disordered" evidence="2">
    <location>
        <begin position="523"/>
        <end position="554"/>
    </location>
</feature>
<evidence type="ECO:0000259" key="4">
    <source>
        <dbReference type="Pfam" id="PF05057"/>
    </source>
</evidence>
<keyword evidence="3" id="KW-0472">Membrane</keyword>
<dbReference type="AlphaFoldDB" id="A0A5C5FMQ7"/>
<dbReference type="Gene3D" id="3.40.50.1820">
    <property type="entry name" value="alpha/beta hydrolase"/>
    <property type="match status" value="1"/>
</dbReference>
<dbReference type="Pfam" id="PF05057">
    <property type="entry name" value="DUF676"/>
    <property type="match status" value="1"/>
</dbReference>
<comment type="similarity">
    <text evidence="1">Belongs to the putative lipase ROG1 family.</text>
</comment>
<evidence type="ECO:0000256" key="3">
    <source>
        <dbReference type="SAM" id="Phobius"/>
    </source>
</evidence>
<dbReference type="OrthoDB" id="273452at2759"/>
<sequence length="613" mass="66599">MRPSPPVPREHLDSRLRSARVMEPPVAALSSTSLPFAPRGSAAFPEHRMPAPAFGLVVLRCHRERRPRLLQGLLPLLLLQRTLVQMAAIAADQHAPNAPAAGVHLVVILHGLFGSPKHIAYLAAALERETASHLGSENGDGAGRRDDQRRKVVVLVAKSNGLSSAHLYDGIDVCAHRVVEDIDTECERLEHEGGKVERFSMVGYSLGGLVARYVLGLLDSRSPSFFVTAAPCSFTTFASPAIGVPVYSGSRFSRIARAVGGNLLSRTGRQLYERDVFLPSARFDPGDKNEKPAGVRSRAKGRIRGEPLLKVMADPRFSFYRALAKFERFQVFANTVNDRTVPFPTGAFEAHDPFAVALRKAKKGADEQGDDPDGPLDLRGGGLELGPDSDAPIIRSYRHVPQRTPVTSKRPRRRLPRIRLPFILRPSTFPLPRPLALLFIAALPVLYPIALVVLISRSLLQIPQSSRRIRRARLTVDGGRNGWLARVGLSADEVIEALEMPAQESAASDGHASTTTSAASSVALLPDGSGGTASSSTSVSSSTNAPTAPTDPDLSTSQLFQIEHLNALPNLTKHYVHLIDTMWAHGAIICRNPKHPAQSCKEVVDWWASRFEV</sequence>
<dbReference type="PANTHER" id="PTHR12482:SF62">
    <property type="entry name" value="LIPASE ROG1-RELATED"/>
    <property type="match status" value="1"/>
</dbReference>
<feature type="compositionally biased region" description="Low complexity" evidence="2">
    <location>
        <begin position="532"/>
        <end position="553"/>
    </location>
</feature>
<protein>
    <submittedName>
        <fullName evidence="5">Putative serine esterase-domain-containing protein</fullName>
    </submittedName>
</protein>
<name>A0A5C5FMQ7_9BASI</name>
<feature type="region of interest" description="Disordered" evidence="2">
    <location>
        <begin position="361"/>
        <end position="382"/>
    </location>
</feature>
<keyword evidence="6" id="KW-1185">Reference proteome</keyword>
<accession>A0A5C5FMQ7</accession>
<feature type="domain" description="DUF676" evidence="4">
    <location>
        <begin position="102"/>
        <end position="345"/>
    </location>
</feature>
<evidence type="ECO:0000313" key="5">
    <source>
        <dbReference type="EMBL" id="TNY18138.1"/>
    </source>
</evidence>
<evidence type="ECO:0000313" key="6">
    <source>
        <dbReference type="Proteomes" id="UP000311382"/>
    </source>
</evidence>
<comment type="caution">
    <text evidence="5">The sequence shown here is derived from an EMBL/GenBank/DDBJ whole genome shotgun (WGS) entry which is preliminary data.</text>
</comment>
<dbReference type="Proteomes" id="UP000311382">
    <property type="component" value="Unassembled WGS sequence"/>
</dbReference>
<evidence type="ECO:0000256" key="1">
    <source>
        <dbReference type="ARBA" id="ARBA00007920"/>
    </source>
</evidence>